<gene>
    <name evidence="2" type="ORF">GCM10022408_24290</name>
</gene>
<evidence type="ECO:0000313" key="3">
    <source>
        <dbReference type="Proteomes" id="UP001500567"/>
    </source>
</evidence>
<dbReference type="Pfam" id="PF15919">
    <property type="entry name" value="HicB_lk_antitox"/>
    <property type="match status" value="1"/>
</dbReference>
<dbReference type="SUPFAM" id="SSF143100">
    <property type="entry name" value="TTHA1013/TTHA0281-like"/>
    <property type="match status" value="1"/>
</dbReference>
<dbReference type="InterPro" id="IPR051404">
    <property type="entry name" value="TA_system_antitoxin"/>
</dbReference>
<accession>A0ABP7SFG9</accession>
<protein>
    <recommendedName>
        <fullName evidence="1">HicB-like antitoxin of toxin-antitoxin system domain-containing protein</fullName>
    </recommendedName>
</protein>
<dbReference type="EMBL" id="BAABDJ010000027">
    <property type="protein sequence ID" value="GAA4011114.1"/>
    <property type="molecule type" value="Genomic_DNA"/>
</dbReference>
<dbReference type="PANTHER" id="PTHR34504">
    <property type="entry name" value="ANTITOXIN HICB"/>
    <property type="match status" value="1"/>
</dbReference>
<keyword evidence="3" id="KW-1185">Reference proteome</keyword>
<dbReference type="RefSeq" id="WP_345073339.1">
    <property type="nucleotide sequence ID" value="NZ_BAABDJ010000027.1"/>
</dbReference>
<reference evidence="3" key="1">
    <citation type="journal article" date="2019" name="Int. J. Syst. Evol. Microbiol.">
        <title>The Global Catalogue of Microorganisms (GCM) 10K type strain sequencing project: providing services to taxonomists for standard genome sequencing and annotation.</title>
        <authorList>
            <consortium name="The Broad Institute Genomics Platform"/>
            <consortium name="The Broad Institute Genome Sequencing Center for Infectious Disease"/>
            <person name="Wu L."/>
            <person name="Ma J."/>
        </authorList>
    </citation>
    <scope>NUCLEOTIDE SEQUENCE [LARGE SCALE GENOMIC DNA]</scope>
    <source>
        <strain evidence="3">JCM 17224</strain>
    </source>
</reference>
<evidence type="ECO:0000259" key="1">
    <source>
        <dbReference type="Pfam" id="PF15919"/>
    </source>
</evidence>
<dbReference type="Proteomes" id="UP001500567">
    <property type="component" value="Unassembled WGS sequence"/>
</dbReference>
<organism evidence="2 3">
    <name type="scientific">Hymenobacter fastidiosus</name>
    <dbReference type="NCBI Taxonomy" id="486264"/>
    <lineage>
        <taxon>Bacteria</taxon>
        <taxon>Pseudomonadati</taxon>
        <taxon>Bacteroidota</taxon>
        <taxon>Cytophagia</taxon>
        <taxon>Cytophagales</taxon>
        <taxon>Hymenobacteraceae</taxon>
        <taxon>Hymenobacter</taxon>
    </lineage>
</organism>
<proteinExistence type="predicted"/>
<dbReference type="Gene3D" id="3.30.160.250">
    <property type="match status" value="1"/>
</dbReference>
<sequence length="67" mass="7111">MKLKVIVHEAAEGGYWAEVPAIPGCATQGETFEELLANIYEAVEGGLSIDVVVPESDDPARVLEIAV</sequence>
<dbReference type="PANTHER" id="PTHR34504:SF2">
    <property type="entry name" value="UPF0150 PROTEIN SSL0259"/>
    <property type="match status" value="1"/>
</dbReference>
<comment type="caution">
    <text evidence="2">The sequence shown here is derived from an EMBL/GenBank/DDBJ whole genome shotgun (WGS) entry which is preliminary data.</text>
</comment>
<dbReference type="InterPro" id="IPR031807">
    <property type="entry name" value="HicB-like"/>
</dbReference>
<dbReference type="InterPro" id="IPR035069">
    <property type="entry name" value="TTHA1013/TTHA0281-like"/>
</dbReference>
<name>A0ABP7SFG9_9BACT</name>
<feature type="domain" description="HicB-like antitoxin of toxin-antitoxin system" evidence="1">
    <location>
        <begin position="5"/>
        <end position="45"/>
    </location>
</feature>
<evidence type="ECO:0000313" key="2">
    <source>
        <dbReference type="EMBL" id="GAA4011114.1"/>
    </source>
</evidence>